<evidence type="ECO:0000259" key="5">
    <source>
        <dbReference type="Pfam" id="PF00005"/>
    </source>
</evidence>
<evidence type="ECO:0000313" key="6">
    <source>
        <dbReference type="EMBL" id="ETO71412.1"/>
    </source>
</evidence>
<dbReference type="EMBL" id="ANJA01002211">
    <property type="protein sequence ID" value="ETO71412.1"/>
    <property type="molecule type" value="Genomic_DNA"/>
</dbReference>
<dbReference type="PANTHER" id="PTHR24223:SF443">
    <property type="entry name" value="MULTIDRUG-RESISTANCE LIKE PROTEIN 1, ISOFORM I"/>
    <property type="match status" value="1"/>
</dbReference>
<sequence length="85" mass="9454">MDGVDISKLTLHDLSSNIALIQQDPVLFLGTKAITSLHDSVDEKGSNFSVDERQLVFIARALLMRSKVVLMDEATTSIDLEKDHR</sequence>
<name>A0A080ZXQ1_PHYNI</name>
<dbReference type="PANTHER" id="PTHR24223">
    <property type="entry name" value="ATP-BINDING CASSETTE SUB-FAMILY C"/>
    <property type="match status" value="1"/>
</dbReference>
<protein>
    <recommendedName>
        <fullName evidence="5">ABC transporter domain-containing protein</fullName>
    </recommendedName>
</protein>
<dbReference type="InterPro" id="IPR003439">
    <property type="entry name" value="ABC_transporter-like_ATP-bd"/>
</dbReference>
<evidence type="ECO:0000256" key="2">
    <source>
        <dbReference type="ARBA" id="ARBA00022737"/>
    </source>
</evidence>
<keyword evidence="2" id="KW-0677">Repeat</keyword>
<dbReference type="GO" id="GO:0005524">
    <property type="term" value="F:ATP binding"/>
    <property type="evidence" value="ECO:0007669"/>
    <property type="project" value="UniProtKB-KW"/>
</dbReference>
<accession>A0A080ZXQ1</accession>
<comment type="subcellular location">
    <subcellularLocation>
        <location evidence="1">Endomembrane system</location>
        <topology evidence="1">Multi-pass membrane protein</topology>
    </subcellularLocation>
</comment>
<dbReference type="GO" id="GO:0016020">
    <property type="term" value="C:membrane"/>
    <property type="evidence" value="ECO:0007669"/>
    <property type="project" value="TreeGrafter"/>
</dbReference>
<dbReference type="GO" id="GO:0016887">
    <property type="term" value="F:ATP hydrolysis activity"/>
    <property type="evidence" value="ECO:0007669"/>
    <property type="project" value="InterPro"/>
</dbReference>
<organism evidence="6 7">
    <name type="scientific">Phytophthora nicotianae P1976</name>
    <dbReference type="NCBI Taxonomy" id="1317066"/>
    <lineage>
        <taxon>Eukaryota</taxon>
        <taxon>Sar</taxon>
        <taxon>Stramenopiles</taxon>
        <taxon>Oomycota</taxon>
        <taxon>Peronosporomycetes</taxon>
        <taxon>Peronosporales</taxon>
        <taxon>Peronosporaceae</taxon>
        <taxon>Phytophthora</taxon>
    </lineage>
</organism>
<dbReference type="Gene3D" id="3.40.50.300">
    <property type="entry name" value="P-loop containing nucleotide triphosphate hydrolases"/>
    <property type="match status" value="1"/>
</dbReference>
<evidence type="ECO:0000256" key="4">
    <source>
        <dbReference type="ARBA" id="ARBA00022840"/>
    </source>
</evidence>
<dbReference type="InterPro" id="IPR027417">
    <property type="entry name" value="P-loop_NTPase"/>
</dbReference>
<dbReference type="Pfam" id="PF00005">
    <property type="entry name" value="ABC_tran"/>
    <property type="match status" value="1"/>
</dbReference>
<dbReference type="Proteomes" id="UP000028582">
    <property type="component" value="Unassembled WGS sequence"/>
</dbReference>
<proteinExistence type="predicted"/>
<evidence type="ECO:0000313" key="7">
    <source>
        <dbReference type="Proteomes" id="UP000028582"/>
    </source>
</evidence>
<dbReference type="GO" id="GO:0012505">
    <property type="term" value="C:endomembrane system"/>
    <property type="evidence" value="ECO:0007669"/>
    <property type="project" value="UniProtKB-SubCell"/>
</dbReference>
<dbReference type="GO" id="GO:0042626">
    <property type="term" value="F:ATPase-coupled transmembrane transporter activity"/>
    <property type="evidence" value="ECO:0007669"/>
    <property type="project" value="TreeGrafter"/>
</dbReference>
<feature type="domain" description="ABC transporter" evidence="5">
    <location>
        <begin position="37"/>
        <end position="76"/>
    </location>
</feature>
<comment type="caution">
    <text evidence="6">The sequence shown here is derived from an EMBL/GenBank/DDBJ whole genome shotgun (WGS) entry which is preliminary data.</text>
</comment>
<keyword evidence="3" id="KW-0547">Nucleotide-binding</keyword>
<evidence type="ECO:0000256" key="3">
    <source>
        <dbReference type="ARBA" id="ARBA00022741"/>
    </source>
</evidence>
<evidence type="ECO:0000256" key="1">
    <source>
        <dbReference type="ARBA" id="ARBA00004127"/>
    </source>
</evidence>
<gene>
    <name evidence="6" type="ORF">F444_12270</name>
</gene>
<reference evidence="6 7" key="1">
    <citation type="submission" date="2013-11" db="EMBL/GenBank/DDBJ databases">
        <title>The Genome Sequence of Phytophthora parasitica P1976.</title>
        <authorList>
            <consortium name="The Broad Institute Genomics Platform"/>
            <person name="Russ C."/>
            <person name="Tyler B."/>
            <person name="Panabieres F."/>
            <person name="Shan W."/>
            <person name="Tripathy S."/>
            <person name="Grunwald N."/>
            <person name="Machado M."/>
            <person name="Johnson C.S."/>
            <person name="Walker B."/>
            <person name="Young S."/>
            <person name="Zeng Q."/>
            <person name="Gargeya S."/>
            <person name="Fitzgerald M."/>
            <person name="Haas B."/>
            <person name="Abouelleil A."/>
            <person name="Allen A.W."/>
            <person name="Alvarado L."/>
            <person name="Arachchi H.M."/>
            <person name="Berlin A.M."/>
            <person name="Chapman S.B."/>
            <person name="Gainer-Dewar J."/>
            <person name="Goldberg J."/>
            <person name="Griggs A."/>
            <person name="Gujja S."/>
            <person name="Hansen M."/>
            <person name="Howarth C."/>
            <person name="Imamovic A."/>
            <person name="Ireland A."/>
            <person name="Larimer J."/>
            <person name="McCowan C."/>
            <person name="Murphy C."/>
            <person name="Pearson M."/>
            <person name="Poon T.W."/>
            <person name="Priest M."/>
            <person name="Roberts A."/>
            <person name="Saif S."/>
            <person name="Shea T."/>
            <person name="Sisk P."/>
            <person name="Sykes S."/>
            <person name="Wortman J."/>
            <person name="Nusbaum C."/>
            <person name="Birren B."/>
        </authorList>
    </citation>
    <scope>NUCLEOTIDE SEQUENCE [LARGE SCALE GENOMIC DNA]</scope>
    <source>
        <strain evidence="6 7">P1976</strain>
    </source>
</reference>
<dbReference type="InterPro" id="IPR050173">
    <property type="entry name" value="ABC_transporter_C-like"/>
</dbReference>
<dbReference type="AlphaFoldDB" id="A0A080ZXQ1"/>
<dbReference type="SUPFAM" id="SSF52540">
    <property type="entry name" value="P-loop containing nucleoside triphosphate hydrolases"/>
    <property type="match status" value="1"/>
</dbReference>
<keyword evidence="4" id="KW-0067">ATP-binding</keyword>